<reference evidence="1 2" key="1">
    <citation type="journal article" date="2016" name="Nat. Commun.">
        <title>Thousands of microbial genomes shed light on interconnected biogeochemical processes in an aquifer system.</title>
        <authorList>
            <person name="Anantharaman K."/>
            <person name="Brown C.T."/>
            <person name="Hug L.A."/>
            <person name="Sharon I."/>
            <person name="Castelle C.J."/>
            <person name="Probst A.J."/>
            <person name="Thomas B.C."/>
            <person name="Singh A."/>
            <person name="Wilkins M.J."/>
            <person name="Karaoz U."/>
            <person name="Brodie E.L."/>
            <person name="Williams K.H."/>
            <person name="Hubbard S.S."/>
            <person name="Banfield J.F."/>
        </authorList>
    </citation>
    <scope>NUCLEOTIDE SEQUENCE [LARGE SCALE GENOMIC DNA]</scope>
</reference>
<evidence type="ECO:0000313" key="1">
    <source>
        <dbReference type="EMBL" id="OGH86580.1"/>
    </source>
</evidence>
<gene>
    <name evidence="1" type="ORF">A2493_02630</name>
</gene>
<protein>
    <submittedName>
        <fullName evidence="1">Uncharacterized protein</fullName>
    </submittedName>
</protein>
<proteinExistence type="predicted"/>
<organism evidence="1 2">
    <name type="scientific">Candidatus Magasanikbacteria bacterium RIFOXYC12_FULL_33_11</name>
    <dbReference type="NCBI Taxonomy" id="1798701"/>
    <lineage>
        <taxon>Bacteria</taxon>
        <taxon>Candidatus Magasanikiibacteriota</taxon>
    </lineage>
</organism>
<name>A0A1F6NS03_9BACT</name>
<sequence>MIEHGPNLSALAESFTRKRNRNRVESLQKILPPSIDSQRILNFLEGDTVSVKRRIKEFPIILGGTEIEIRGTNLRDQISYTLLQQFGNLSYLQNDGEAILDNSDILRNGMMGEQSILQKAYWDDYGILLGDHLGLLRMNALSYKLIGEPDGPIDILIQKAIESDATKRLEETKREIEVTPGWLARKGLPEKNTPKEPKSPVKQTVNRLILSFNTAKVKKLTDSGVDPKIAEARVLAEALKPKELTPKNIAYVERKLEIARETYPKLQEECERFGPLSDVIVSEILNKTALDHIIQARRFSLPK</sequence>
<dbReference type="AlphaFoldDB" id="A0A1F6NS03"/>
<dbReference type="Proteomes" id="UP000178349">
    <property type="component" value="Unassembled WGS sequence"/>
</dbReference>
<dbReference type="EMBL" id="MFQW01000011">
    <property type="protein sequence ID" value="OGH86580.1"/>
    <property type="molecule type" value="Genomic_DNA"/>
</dbReference>
<comment type="caution">
    <text evidence="1">The sequence shown here is derived from an EMBL/GenBank/DDBJ whole genome shotgun (WGS) entry which is preliminary data.</text>
</comment>
<evidence type="ECO:0000313" key="2">
    <source>
        <dbReference type="Proteomes" id="UP000178349"/>
    </source>
</evidence>
<accession>A0A1F6NS03</accession>